<accession>A0ABU8G126</accession>
<reference evidence="9 10" key="1">
    <citation type="submission" date="2024-01" db="EMBL/GenBank/DDBJ databases">
        <title>Seven novel Bacillus-like species.</title>
        <authorList>
            <person name="Liu G."/>
        </authorList>
    </citation>
    <scope>NUCLEOTIDE SEQUENCE [LARGE SCALE GENOMIC DNA]</scope>
    <source>
        <strain evidence="9 10">FJAT-53711</strain>
    </source>
</reference>
<comment type="similarity">
    <text evidence="2">Belongs to the EamA transporter family.</text>
</comment>
<feature type="transmembrane region" description="Helical" evidence="7">
    <location>
        <begin position="97"/>
        <end position="120"/>
    </location>
</feature>
<gene>
    <name evidence="9" type="ORF">WAX78_21295</name>
</gene>
<keyword evidence="6 7" id="KW-0472">Membrane</keyword>
<proteinExistence type="inferred from homology"/>
<dbReference type="SUPFAM" id="SSF103481">
    <property type="entry name" value="Multidrug resistance efflux transporter EmrE"/>
    <property type="match status" value="2"/>
</dbReference>
<evidence type="ECO:0000256" key="7">
    <source>
        <dbReference type="SAM" id="Phobius"/>
    </source>
</evidence>
<dbReference type="Gene3D" id="1.10.3730.20">
    <property type="match status" value="1"/>
</dbReference>
<dbReference type="PANTHER" id="PTHR32322">
    <property type="entry name" value="INNER MEMBRANE TRANSPORTER"/>
    <property type="match status" value="1"/>
</dbReference>
<comment type="subcellular location">
    <subcellularLocation>
        <location evidence="1">Cell membrane</location>
        <topology evidence="1">Multi-pass membrane protein</topology>
    </subcellularLocation>
</comment>
<feature type="transmembrane region" description="Helical" evidence="7">
    <location>
        <begin position="72"/>
        <end position="91"/>
    </location>
</feature>
<feature type="transmembrane region" description="Helical" evidence="7">
    <location>
        <begin position="127"/>
        <end position="145"/>
    </location>
</feature>
<evidence type="ECO:0000256" key="6">
    <source>
        <dbReference type="ARBA" id="ARBA00023136"/>
    </source>
</evidence>
<keyword evidence="3" id="KW-1003">Cell membrane</keyword>
<dbReference type="Proteomes" id="UP001367922">
    <property type="component" value="Unassembled WGS sequence"/>
</dbReference>
<dbReference type="InterPro" id="IPR050638">
    <property type="entry name" value="AA-Vitamin_Transporters"/>
</dbReference>
<feature type="transmembrane region" description="Helical" evidence="7">
    <location>
        <begin position="7"/>
        <end position="29"/>
    </location>
</feature>
<dbReference type="EMBL" id="JBAWSV010000009">
    <property type="protein sequence ID" value="MEI4831965.1"/>
    <property type="molecule type" value="Genomic_DNA"/>
</dbReference>
<evidence type="ECO:0000313" key="9">
    <source>
        <dbReference type="EMBL" id="MEI4831965.1"/>
    </source>
</evidence>
<keyword evidence="10" id="KW-1185">Reference proteome</keyword>
<dbReference type="RefSeq" id="WP_336484067.1">
    <property type="nucleotide sequence ID" value="NZ_JBAWSV010000009.1"/>
</dbReference>
<feature type="transmembrane region" description="Helical" evidence="7">
    <location>
        <begin position="276"/>
        <end position="295"/>
    </location>
</feature>
<evidence type="ECO:0000256" key="1">
    <source>
        <dbReference type="ARBA" id="ARBA00004651"/>
    </source>
</evidence>
<feature type="transmembrane region" description="Helical" evidence="7">
    <location>
        <begin position="41"/>
        <end position="60"/>
    </location>
</feature>
<protein>
    <submittedName>
        <fullName evidence="9">DMT family transporter</fullName>
    </submittedName>
</protein>
<dbReference type="PANTHER" id="PTHR32322:SF18">
    <property type="entry name" value="S-ADENOSYLMETHIONINE_S-ADENOSYLHOMOCYSTEINE TRANSPORTER"/>
    <property type="match status" value="1"/>
</dbReference>
<evidence type="ECO:0000256" key="4">
    <source>
        <dbReference type="ARBA" id="ARBA00022692"/>
    </source>
</evidence>
<evidence type="ECO:0000256" key="2">
    <source>
        <dbReference type="ARBA" id="ARBA00007362"/>
    </source>
</evidence>
<evidence type="ECO:0000256" key="3">
    <source>
        <dbReference type="ARBA" id="ARBA00022475"/>
    </source>
</evidence>
<keyword evidence="4 7" id="KW-0812">Transmembrane</keyword>
<dbReference type="InterPro" id="IPR037185">
    <property type="entry name" value="EmrE-like"/>
</dbReference>
<evidence type="ECO:0000259" key="8">
    <source>
        <dbReference type="Pfam" id="PF00892"/>
    </source>
</evidence>
<sequence>MKSPRHLGLMMIISGATLWGLSGPMIQWLFNYTELSSTDFLVIRLLLAGMFILCSLLFTKQNIFEIWKYPRHWIQLLIFAIVGMLGAQYAFIETVHISNAVTATLFQFLGPVLITIYIAIQHKKLPSFMQVIAISAALTGTYFLITNGSIENIVLSKQAILFGILTAVGFAFYTLHPASLIKQWGTSIIVGWGMLLGGISLFLYNQEFHFRYVANTLTMSTFSMLILVIISGTLSFLLYIGSLKYLSATETSILSSIEPLVAAIVSIIWLNESFGAYQLLGGIFIIVAVVFLTMPEKSSNRTHVRKEETLSA</sequence>
<feature type="transmembrane region" description="Helical" evidence="7">
    <location>
        <begin position="187"/>
        <end position="205"/>
    </location>
</feature>
<evidence type="ECO:0000313" key="10">
    <source>
        <dbReference type="Proteomes" id="UP001367922"/>
    </source>
</evidence>
<name>A0ABU8G126_9BACI</name>
<feature type="transmembrane region" description="Helical" evidence="7">
    <location>
        <begin position="252"/>
        <end position="270"/>
    </location>
</feature>
<evidence type="ECO:0000256" key="5">
    <source>
        <dbReference type="ARBA" id="ARBA00022989"/>
    </source>
</evidence>
<feature type="domain" description="EamA" evidence="8">
    <location>
        <begin position="7"/>
        <end position="145"/>
    </location>
</feature>
<feature type="transmembrane region" description="Helical" evidence="7">
    <location>
        <begin position="217"/>
        <end position="240"/>
    </location>
</feature>
<feature type="domain" description="EamA" evidence="8">
    <location>
        <begin position="159"/>
        <end position="293"/>
    </location>
</feature>
<dbReference type="Pfam" id="PF00892">
    <property type="entry name" value="EamA"/>
    <property type="match status" value="2"/>
</dbReference>
<keyword evidence="5 7" id="KW-1133">Transmembrane helix</keyword>
<organism evidence="9 10">
    <name type="scientific">Bacillus yunxiaonensis</name>
    <dbReference type="NCBI Taxonomy" id="3127665"/>
    <lineage>
        <taxon>Bacteria</taxon>
        <taxon>Bacillati</taxon>
        <taxon>Bacillota</taxon>
        <taxon>Bacilli</taxon>
        <taxon>Bacillales</taxon>
        <taxon>Bacillaceae</taxon>
        <taxon>Bacillus</taxon>
    </lineage>
</organism>
<feature type="transmembrane region" description="Helical" evidence="7">
    <location>
        <begin position="157"/>
        <end position="175"/>
    </location>
</feature>
<comment type="caution">
    <text evidence="9">The sequence shown here is derived from an EMBL/GenBank/DDBJ whole genome shotgun (WGS) entry which is preliminary data.</text>
</comment>
<dbReference type="InterPro" id="IPR000620">
    <property type="entry name" value="EamA_dom"/>
</dbReference>